<dbReference type="GO" id="GO:0010215">
    <property type="term" value="P:cellulose microfibril organization"/>
    <property type="evidence" value="ECO:0007669"/>
    <property type="project" value="InterPro"/>
</dbReference>
<dbReference type="PANTHER" id="PTHR31673:SF26">
    <property type="entry name" value="COBRA-LIKE PROTEIN"/>
    <property type="match status" value="1"/>
</dbReference>
<dbReference type="GO" id="GO:0016020">
    <property type="term" value="C:membrane"/>
    <property type="evidence" value="ECO:0007669"/>
    <property type="project" value="InterPro"/>
</dbReference>
<dbReference type="PANTHER" id="PTHR31673">
    <property type="entry name" value="PROTEIN COBRA"/>
    <property type="match status" value="1"/>
</dbReference>
<dbReference type="AlphaFoldDB" id="A0A3Q7FQM9"/>
<protein>
    <submittedName>
        <fullName evidence="5">Uncharacterized protein</fullName>
    </submittedName>
</protein>
<dbReference type="STRING" id="4081.A0A3Q7FQM9"/>
<keyword evidence="2" id="KW-0732">Signal</keyword>
<dbReference type="Proteomes" id="UP000004994">
    <property type="component" value="Chromosome 3"/>
</dbReference>
<organism evidence="5">
    <name type="scientific">Solanum lycopersicum</name>
    <name type="common">Tomato</name>
    <name type="synonym">Lycopersicon esculentum</name>
    <dbReference type="NCBI Taxonomy" id="4081"/>
    <lineage>
        <taxon>Eukaryota</taxon>
        <taxon>Viridiplantae</taxon>
        <taxon>Streptophyta</taxon>
        <taxon>Embryophyta</taxon>
        <taxon>Tracheophyta</taxon>
        <taxon>Spermatophyta</taxon>
        <taxon>Magnoliopsida</taxon>
        <taxon>eudicotyledons</taxon>
        <taxon>Gunneridae</taxon>
        <taxon>Pentapetalae</taxon>
        <taxon>asterids</taxon>
        <taxon>lamiids</taxon>
        <taxon>Solanales</taxon>
        <taxon>Solanaceae</taxon>
        <taxon>Solanoideae</taxon>
        <taxon>Solaneae</taxon>
        <taxon>Solanum</taxon>
        <taxon>Solanum subgen. Lycopersicon</taxon>
    </lineage>
</organism>
<dbReference type="InterPro" id="IPR006918">
    <property type="entry name" value="COBRA_pln"/>
</dbReference>
<evidence type="ECO:0000256" key="4">
    <source>
        <dbReference type="SAM" id="Phobius"/>
    </source>
</evidence>
<evidence type="ECO:0000313" key="6">
    <source>
        <dbReference type="Proteomes" id="UP000004994"/>
    </source>
</evidence>
<evidence type="ECO:0000256" key="2">
    <source>
        <dbReference type="ARBA" id="ARBA00022729"/>
    </source>
</evidence>
<accession>A0A3Q7FQM9</accession>
<comment type="similarity">
    <text evidence="1">Belongs to the COBRA family.</text>
</comment>
<proteinExistence type="inferred from homology"/>
<dbReference type="InParanoid" id="A0A3Q7FQM9"/>
<evidence type="ECO:0000313" key="5">
    <source>
        <dbReference type="EnsemblPlants" id="Solyc03g114875.1.1"/>
    </source>
</evidence>
<reference evidence="5" key="2">
    <citation type="submission" date="2019-01" db="UniProtKB">
        <authorList>
            <consortium name="EnsemblPlants"/>
        </authorList>
    </citation>
    <scope>IDENTIFICATION</scope>
    <source>
        <strain evidence="5">cv. Heinz 1706</strain>
    </source>
</reference>
<keyword evidence="3" id="KW-0325">Glycoprotein</keyword>
<keyword evidence="6" id="KW-1185">Reference proteome</keyword>
<evidence type="ECO:0000256" key="1">
    <source>
        <dbReference type="ARBA" id="ARBA00005507"/>
    </source>
</evidence>
<feature type="transmembrane region" description="Helical" evidence="4">
    <location>
        <begin position="26"/>
        <end position="46"/>
    </location>
</feature>
<name>A0A3Q7FQM9_SOLLC</name>
<keyword evidence="4" id="KW-0472">Membrane</keyword>
<dbReference type="EnsemblPlants" id="Solyc03g114875.1.1">
    <property type="protein sequence ID" value="Solyc03g114875.1.1"/>
    <property type="gene ID" value="Solyc03g114875.1"/>
</dbReference>
<evidence type="ECO:0000256" key="3">
    <source>
        <dbReference type="ARBA" id="ARBA00023180"/>
    </source>
</evidence>
<keyword evidence="4" id="KW-0812">Transmembrane</keyword>
<sequence>MKATLLVLQFNPNISSLNMQNSCLIASVYSLIGSFLLVTAAAYDALDPKGNITIKWDLIFWTHDIDEFFEFQAVVTMNNFQMYRPIMSPGWTWAKNEVIWAMMGVHGQRMR</sequence>
<dbReference type="Pfam" id="PF04833">
    <property type="entry name" value="COBRA"/>
    <property type="match status" value="1"/>
</dbReference>
<keyword evidence="4" id="KW-1133">Transmembrane helix</keyword>
<dbReference type="Gramene" id="Solyc03g114875.1.1">
    <property type="protein sequence ID" value="Solyc03g114875.1.1"/>
    <property type="gene ID" value="Solyc03g114875.1"/>
</dbReference>
<reference evidence="5" key="1">
    <citation type="journal article" date="2012" name="Nature">
        <title>The tomato genome sequence provides insights into fleshy fruit evolution.</title>
        <authorList>
            <consortium name="Tomato Genome Consortium"/>
        </authorList>
    </citation>
    <scope>NUCLEOTIDE SEQUENCE [LARGE SCALE GENOMIC DNA]</scope>
    <source>
        <strain evidence="5">cv. Heinz 1706</strain>
    </source>
</reference>